<feature type="compositionally biased region" description="Polar residues" evidence="1">
    <location>
        <begin position="351"/>
        <end position="373"/>
    </location>
</feature>
<accession>X6PCQ8</accession>
<protein>
    <recommendedName>
        <fullName evidence="2">SET domain-containing protein</fullName>
    </recommendedName>
</protein>
<evidence type="ECO:0000313" key="4">
    <source>
        <dbReference type="Proteomes" id="UP000023152"/>
    </source>
</evidence>
<reference evidence="3 4" key="1">
    <citation type="journal article" date="2013" name="Curr. Biol.">
        <title>The Genome of the Foraminiferan Reticulomyxa filosa.</title>
        <authorList>
            <person name="Glockner G."/>
            <person name="Hulsmann N."/>
            <person name="Schleicher M."/>
            <person name="Noegel A.A."/>
            <person name="Eichinger L."/>
            <person name="Gallinger C."/>
            <person name="Pawlowski J."/>
            <person name="Sierra R."/>
            <person name="Euteneuer U."/>
            <person name="Pillet L."/>
            <person name="Moustafa A."/>
            <person name="Platzer M."/>
            <person name="Groth M."/>
            <person name="Szafranski K."/>
            <person name="Schliwa M."/>
        </authorList>
    </citation>
    <scope>NUCLEOTIDE SEQUENCE [LARGE SCALE GENOMIC DNA]</scope>
</reference>
<feature type="region of interest" description="Disordered" evidence="1">
    <location>
        <begin position="342"/>
        <end position="373"/>
    </location>
</feature>
<dbReference type="PANTHER" id="PTHR33524">
    <property type="entry name" value="C5ORF35"/>
    <property type="match status" value="1"/>
</dbReference>
<keyword evidence="4" id="KW-1185">Reference proteome</keyword>
<evidence type="ECO:0000256" key="1">
    <source>
        <dbReference type="SAM" id="MobiDB-lite"/>
    </source>
</evidence>
<dbReference type="InterPro" id="IPR040415">
    <property type="entry name" value="SETD9"/>
</dbReference>
<evidence type="ECO:0000313" key="3">
    <source>
        <dbReference type="EMBL" id="ETO35442.1"/>
    </source>
</evidence>
<sequence length="373" mass="43606">MQTLTRIQDWIFGKKEPVFYRLSHVFNFRRPFPLMKLLHFYSKTDYDVYVPRFSKPFYEWRNEVQHQLQRQIQALAHLQSCIEYNMKPPARLWDWDTPFPNFKLEVKRSQIKEAGQGLYLGEGTVSRGQVIAFQPGLSYFKVPQGYIDQYGLNLRWSRGARDYLVTMEREIWVDGNPRSQVVLNALKNNIFALGHFINHPTISLSPNVIPVFFDWGPELVSNVDDQHMKPYIHGLQTSRINLDQFVCNEFGWEFIKAESEWIPGCAYVALRDIQPGEEIFADYEWEYNIDSIMYSKPSDITLDWPWYTVVDQAKIDALIEPFLSKENFDKLCASSMLIDQEKVPRELPKPTDTQNAKTPTLTKTPALSKTVVS</sequence>
<dbReference type="Gene3D" id="2.170.270.10">
    <property type="entry name" value="SET domain"/>
    <property type="match status" value="1"/>
</dbReference>
<organism evidence="3 4">
    <name type="scientific">Reticulomyxa filosa</name>
    <dbReference type="NCBI Taxonomy" id="46433"/>
    <lineage>
        <taxon>Eukaryota</taxon>
        <taxon>Sar</taxon>
        <taxon>Rhizaria</taxon>
        <taxon>Retaria</taxon>
        <taxon>Foraminifera</taxon>
        <taxon>Monothalamids</taxon>
        <taxon>Reticulomyxidae</taxon>
        <taxon>Reticulomyxa</taxon>
    </lineage>
</organism>
<dbReference type="EMBL" id="ASPP01001591">
    <property type="protein sequence ID" value="ETO35442.1"/>
    <property type="molecule type" value="Genomic_DNA"/>
</dbReference>
<dbReference type="PROSITE" id="PS50280">
    <property type="entry name" value="SET"/>
    <property type="match status" value="1"/>
</dbReference>
<dbReference type="AlphaFoldDB" id="X6PCQ8"/>
<dbReference type="InterPro" id="IPR001214">
    <property type="entry name" value="SET_dom"/>
</dbReference>
<dbReference type="OrthoDB" id="442460at2759"/>
<dbReference type="PANTHER" id="PTHR33524:SF1">
    <property type="entry name" value="SET DOMAIN-CONTAINING PROTEIN"/>
    <property type="match status" value="1"/>
</dbReference>
<name>X6PCQ8_RETFI</name>
<feature type="domain" description="SET" evidence="2">
    <location>
        <begin position="102"/>
        <end position="284"/>
    </location>
</feature>
<gene>
    <name evidence="3" type="ORF">RFI_01621</name>
</gene>
<comment type="caution">
    <text evidence="3">The sequence shown here is derived from an EMBL/GenBank/DDBJ whole genome shotgun (WGS) entry which is preliminary data.</text>
</comment>
<dbReference type="Proteomes" id="UP000023152">
    <property type="component" value="Unassembled WGS sequence"/>
</dbReference>
<evidence type="ECO:0000259" key="2">
    <source>
        <dbReference type="PROSITE" id="PS50280"/>
    </source>
</evidence>
<dbReference type="InterPro" id="IPR046341">
    <property type="entry name" value="SET_dom_sf"/>
</dbReference>
<dbReference type="SUPFAM" id="SSF82199">
    <property type="entry name" value="SET domain"/>
    <property type="match status" value="1"/>
</dbReference>
<proteinExistence type="predicted"/>